<proteinExistence type="predicted"/>
<dbReference type="NCBIfam" id="TIGR03007">
    <property type="entry name" value="pepcterm_ChnLen"/>
    <property type="match status" value="1"/>
</dbReference>
<dbReference type="Proteomes" id="UP001293718">
    <property type="component" value="Unassembled WGS sequence"/>
</dbReference>
<organism evidence="9 10">
    <name type="scientific">Azohydromonas lata</name>
    <dbReference type="NCBI Taxonomy" id="45677"/>
    <lineage>
        <taxon>Bacteria</taxon>
        <taxon>Pseudomonadati</taxon>
        <taxon>Pseudomonadota</taxon>
        <taxon>Betaproteobacteria</taxon>
        <taxon>Burkholderiales</taxon>
        <taxon>Sphaerotilaceae</taxon>
        <taxon>Azohydromonas</taxon>
    </lineage>
</organism>
<feature type="domain" description="Polysaccharide chain length determinant N-terminal" evidence="8">
    <location>
        <begin position="15"/>
        <end position="92"/>
    </location>
</feature>
<evidence type="ECO:0000256" key="7">
    <source>
        <dbReference type="SAM" id="Phobius"/>
    </source>
</evidence>
<keyword evidence="5 7" id="KW-0472">Membrane</keyword>
<keyword evidence="3 7" id="KW-0812">Transmembrane</keyword>
<feature type="transmembrane region" description="Helical" evidence="7">
    <location>
        <begin position="497"/>
        <end position="517"/>
    </location>
</feature>
<dbReference type="EMBL" id="JAXOJX010000005">
    <property type="protein sequence ID" value="MDZ5455992.1"/>
    <property type="molecule type" value="Genomic_DNA"/>
</dbReference>
<evidence type="ECO:0000313" key="10">
    <source>
        <dbReference type="Proteomes" id="UP001293718"/>
    </source>
</evidence>
<gene>
    <name evidence="9" type="ORF">SM757_05350</name>
</gene>
<keyword evidence="6" id="KW-0175">Coiled coil</keyword>
<dbReference type="InterPro" id="IPR014345">
    <property type="entry name" value="XrtA_polysacc_chain"/>
</dbReference>
<keyword evidence="4 7" id="KW-1133">Transmembrane helix</keyword>
<evidence type="ECO:0000313" key="9">
    <source>
        <dbReference type="EMBL" id="MDZ5455992.1"/>
    </source>
</evidence>
<dbReference type="PANTHER" id="PTHR32309:SF13">
    <property type="entry name" value="FERRIC ENTEROBACTIN TRANSPORT PROTEIN FEPE"/>
    <property type="match status" value="1"/>
</dbReference>
<evidence type="ECO:0000256" key="1">
    <source>
        <dbReference type="ARBA" id="ARBA00004651"/>
    </source>
</evidence>
<evidence type="ECO:0000259" key="8">
    <source>
        <dbReference type="Pfam" id="PF02706"/>
    </source>
</evidence>
<sequence>MKNFIETVREQGRLLVRGLYGRRWMAITVTAAVSILAGVAVSFAPNRYEAKAQIYVDTQKMLKPLMSGLTYQPDVDQQVRMLARTLISRPNVQRLLNSPGLQFTYEGATDKEDLVNRLMTRIKVVPASGDNYNFYEISYRGESADNAKNLVNATVNLFLQSGADEKQRDSEDAEHFIEEQIRDYEKKLTDAENRVKEFKIKNFGASGVSTQDYFTRVSVLSEEVAKITSELKAAERARDTYKMSLSGDGSNSIIDGMASPAVAELENRLEAQQKRLDDLLQRFTESHPEVINARRLVAQLVAELKNIEQDAASGKSSTSYARRTATNPVYQRLKLQLVETEAQVASLRSQLATKQSILEQARSVGDRMPQVEAELAQLNRDYDVIRKNYDALVSRREAASLGMKLSENSQLAEFRIIEPVKVSSSPVFPSRFHLSLIAVFVATLAGIGSTILSESLHPTVHSADALRRLSGRPVLGAISLQISPRHVQIQRAELQRLAMALAALMVIQAFWVVWIAAYQ</sequence>
<keyword evidence="2" id="KW-1003">Cell membrane</keyword>
<evidence type="ECO:0000256" key="4">
    <source>
        <dbReference type="ARBA" id="ARBA00022989"/>
    </source>
</evidence>
<feature type="transmembrane region" description="Helical" evidence="7">
    <location>
        <begin position="24"/>
        <end position="44"/>
    </location>
</feature>
<dbReference type="InterPro" id="IPR003856">
    <property type="entry name" value="LPS_length_determ_N"/>
</dbReference>
<reference evidence="9 10" key="1">
    <citation type="submission" date="2023-11" db="EMBL/GenBank/DDBJ databases">
        <title>Draft genome of Azohydromonas lata strain H1 (DSM1123), a polyhydroxyalkanoate producer.</title>
        <authorList>
            <person name="Traversa D."/>
            <person name="D'Addabbo P."/>
            <person name="Pazzani C."/>
            <person name="Manzari C."/>
            <person name="Chiara M."/>
            <person name="Scrascia M."/>
        </authorList>
    </citation>
    <scope>NUCLEOTIDE SEQUENCE [LARGE SCALE GENOMIC DNA]</scope>
    <source>
        <strain evidence="9 10">H1</strain>
    </source>
</reference>
<evidence type="ECO:0000256" key="3">
    <source>
        <dbReference type="ARBA" id="ARBA00022692"/>
    </source>
</evidence>
<comment type="caution">
    <text evidence="9">The sequence shown here is derived from an EMBL/GenBank/DDBJ whole genome shotgun (WGS) entry which is preliminary data.</text>
</comment>
<dbReference type="InterPro" id="IPR050445">
    <property type="entry name" value="Bact_polysacc_biosynth/exp"/>
</dbReference>
<dbReference type="RefSeq" id="WP_322464674.1">
    <property type="nucleotide sequence ID" value="NZ_JAXOJX010000005.1"/>
</dbReference>
<name>A0ABU5IAN5_9BURK</name>
<feature type="coiled-coil region" evidence="6">
    <location>
        <begin position="174"/>
        <end position="237"/>
    </location>
</feature>
<keyword evidence="10" id="KW-1185">Reference proteome</keyword>
<feature type="coiled-coil region" evidence="6">
    <location>
        <begin position="262"/>
        <end position="395"/>
    </location>
</feature>
<evidence type="ECO:0000256" key="2">
    <source>
        <dbReference type="ARBA" id="ARBA00022475"/>
    </source>
</evidence>
<comment type="subcellular location">
    <subcellularLocation>
        <location evidence="1">Cell membrane</location>
        <topology evidence="1">Multi-pass membrane protein</topology>
    </subcellularLocation>
</comment>
<dbReference type="PANTHER" id="PTHR32309">
    <property type="entry name" value="TYROSINE-PROTEIN KINASE"/>
    <property type="match status" value="1"/>
</dbReference>
<evidence type="ECO:0000256" key="5">
    <source>
        <dbReference type="ARBA" id="ARBA00023136"/>
    </source>
</evidence>
<protein>
    <submittedName>
        <fullName evidence="9">XrtA system polysaccharide chain length determinant</fullName>
    </submittedName>
</protein>
<dbReference type="Pfam" id="PF02706">
    <property type="entry name" value="Wzz"/>
    <property type="match status" value="1"/>
</dbReference>
<accession>A0ABU5IAN5</accession>
<evidence type="ECO:0000256" key="6">
    <source>
        <dbReference type="SAM" id="Coils"/>
    </source>
</evidence>